<proteinExistence type="predicted"/>
<reference evidence="3" key="1">
    <citation type="journal article" date="2013" name="Nature">
        <title>Pan genome of the phytoplankton Emiliania underpins its global distribution.</title>
        <authorList>
            <person name="Read B.A."/>
            <person name="Kegel J."/>
            <person name="Klute M.J."/>
            <person name="Kuo A."/>
            <person name="Lefebvre S.C."/>
            <person name="Maumus F."/>
            <person name="Mayer C."/>
            <person name="Miller J."/>
            <person name="Monier A."/>
            <person name="Salamov A."/>
            <person name="Young J."/>
            <person name="Aguilar M."/>
            <person name="Claverie J.M."/>
            <person name="Frickenhaus S."/>
            <person name="Gonzalez K."/>
            <person name="Herman E.K."/>
            <person name="Lin Y.C."/>
            <person name="Napier J."/>
            <person name="Ogata H."/>
            <person name="Sarno A.F."/>
            <person name="Shmutz J."/>
            <person name="Schroeder D."/>
            <person name="de Vargas C."/>
            <person name="Verret F."/>
            <person name="von Dassow P."/>
            <person name="Valentin K."/>
            <person name="Van de Peer Y."/>
            <person name="Wheeler G."/>
            <person name="Dacks J.B."/>
            <person name="Delwiche C.F."/>
            <person name="Dyhrman S.T."/>
            <person name="Glockner G."/>
            <person name="John U."/>
            <person name="Richards T."/>
            <person name="Worden A.Z."/>
            <person name="Zhang X."/>
            <person name="Grigoriev I.V."/>
            <person name="Allen A.E."/>
            <person name="Bidle K."/>
            <person name="Borodovsky M."/>
            <person name="Bowler C."/>
            <person name="Brownlee C."/>
            <person name="Cock J.M."/>
            <person name="Elias M."/>
            <person name="Gladyshev V.N."/>
            <person name="Groth M."/>
            <person name="Guda C."/>
            <person name="Hadaegh A."/>
            <person name="Iglesias-Rodriguez M.D."/>
            <person name="Jenkins J."/>
            <person name="Jones B.M."/>
            <person name="Lawson T."/>
            <person name="Leese F."/>
            <person name="Lindquist E."/>
            <person name="Lobanov A."/>
            <person name="Lomsadze A."/>
            <person name="Malik S.B."/>
            <person name="Marsh M.E."/>
            <person name="Mackinder L."/>
            <person name="Mock T."/>
            <person name="Mueller-Roeber B."/>
            <person name="Pagarete A."/>
            <person name="Parker M."/>
            <person name="Probert I."/>
            <person name="Quesneville H."/>
            <person name="Raines C."/>
            <person name="Rensing S.A."/>
            <person name="Riano-Pachon D.M."/>
            <person name="Richier S."/>
            <person name="Rokitta S."/>
            <person name="Shiraiwa Y."/>
            <person name="Soanes D.M."/>
            <person name="van der Giezen M."/>
            <person name="Wahlund T.M."/>
            <person name="Williams B."/>
            <person name="Wilson W."/>
            <person name="Wolfe G."/>
            <person name="Wurch L.L."/>
        </authorList>
    </citation>
    <scope>NUCLEOTIDE SEQUENCE</scope>
</reference>
<dbReference type="PANTHER" id="PTHR11649">
    <property type="entry name" value="MSS1/TRME-RELATED GTP-BINDING PROTEIN"/>
    <property type="match status" value="1"/>
</dbReference>
<dbReference type="OMA" id="HFHYSTE"/>
<evidence type="ECO:0000259" key="1">
    <source>
        <dbReference type="Pfam" id="PF01926"/>
    </source>
</evidence>
<dbReference type="KEGG" id="ehx:EMIHUDRAFT_423428"/>
<evidence type="ECO:0000313" key="3">
    <source>
        <dbReference type="Proteomes" id="UP000013827"/>
    </source>
</evidence>
<dbReference type="eggNOG" id="ENOG502SRMY">
    <property type="taxonomic scope" value="Eukaryota"/>
</dbReference>
<protein>
    <recommendedName>
        <fullName evidence="1">G domain-containing protein</fullName>
    </recommendedName>
</protein>
<keyword evidence="3" id="KW-1185">Reference proteome</keyword>
<dbReference type="RefSeq" id="XP_005788103.1">
    <property type="nucleotide sequence ID" value="XM_005788046.1"/>
</dbReference>
<dbReference type="AlphaFoldDB" id="A0A0D3KIT9"/>
<dbReference type="Pfam" id="PF01926">
    <property type="entry name" value="MMR_HSR1"/>
    <property type="match status" value="1"/>
</dbReference>
<dbReference type="GeneID" id="17280945"/>
<dbReference type="InterPro" id="IPR027417">
    <property type="entry name" value="P-loop_NTPase"/>
</dbReference>
<dbReference type="HOGENOM" id="CLU_938251_0_0_1"/>
<evidence type="ECO:0000313" key="2">
    <source>
        <dbReference type="EnsemblProtists" id="EOD35674"/>
    </source>
</evidence>
<dbReference type="Proteomes" id="UP000013827">
    <property type="component" value="Unassembled WGS sequence"/>
</dbReference>
<dbReference type="STRING" id="2903.R1FQI4"/>
<name>A0A0D3KIT9_EMIH1</name>
<dbReference type="InterPro" id="IPR006073">
    <property type="entry name" value="GTP-bd"/>
</dbReference>
<organism evidence="2 3">
    <name type="scientific">Emiliania huxleyi (strain CCMP1516)</name>
    <dbReference type="NCBI Taxonomy" id="280463"/>
    <lineage>
        <taxon>Eukaryota</taxon>
        <taxon>Haptista</taxon>
        <taxon>Haptophyta</taxon>
        <taxon>Prymnesiophyceae</taxon>
        <taxon>Isochrysidales</taxon>
        <taxon>Noelaerhabdaceae</taxon>
        <taxon>Emiliania</taxon>
    </lineage>
</organism>
<dbReference type="SUPFAM" id="SSF52540">
    <property type="entry name" value="P-loop containing nucleoside triphosphate hydrolases"/>
    <property type="match status" value="1"/>
</dbReference>
<dbReference type="PANTHER" id="PTHR11649:SF13">
    <property type="entry name" value="ENGB-TYPE G DOMAIN-CONTAINING PROTEIN"/>
    <property type="match status" value="1"/>
</dbReference>
<sequence length="297" mass="33152">MVLHRQSLPTTRVPLLFALSMARPAVRRQRLVSAAMAAPAREGYASPFLSGKGNDDFVVRNDRNDVRVLQCPTPPVLRQGIAETAGLPHICVAGESNAGKSSLINHLLKKKLAKASSVAGKTRSVDLMLVNGRLVLADLPGLPSRDHQVERLWRSTWEPLVASYVRECEPLRAMLYAHDIRWKVTPLVRSFLQDVQASGLPVVLVLTKDDRIADEADDRPSEARRRLKLTQAVRRSLDFRGLHFHYSTESSLPSSRRGRRQLLSLIEDLIGEPGGREECRRLLEARAAKKQGRAEQD</sequence>
<reference evidence="2" key="2">
    <citation type="submission" date="2024-10" db="UniProtKB">
        <authorList>
            <consortium name="EnsemblProtists"/>
        </authorList>
    </citation>
    <scope>IDENTIFICATION</scope>
</reference>
<dbReference type="GO" id="GO:0005829">
    <property type="term" value="C:cytosol"/>
    <property type="evidence" value="ECO:0007669"/>
    <property type="project" value="TreeGrafter"/>
</dbReference>
<dbReference type="EnsemblProtists" id="EOD35674">
    <property type="protein sequence ID" value="EOD35674"/>
    <property type="gene ID" value="EMIHUDRAFT_423428"/>
</dbReference>
<feature type="domain" description="G" evidence="1">
    <location>
        <begin position="90"/>
        <end position="208"/>
    </location>
</feature>
<accession>A0A0D3KIT9</accession>
<dbReference type="GO" id="GO:0005525">
    <property type="term" value="F:GTP binding"/>
    <property type="evidence" value="ECO:0007669"/>
    <property type="project" value="InterPro"/>
</dbReference>
<dbReference type="PaxDb" id="2903-EOD35674"/>
<dbReference type="Gene3D" id="3.40.50.300">
    <property type="entry name" value="P-loop containing nucleotide triphosphate hydrolases"/>
    <property type="match status" value="1"/>
</dbReference>